<dbReference type="OrthoDB" id="7575400at2"/>
<dbReference type="InterPro" id="IPR000468">
    <property type="entry name" value="Barstar"/>
</dbReference>
<evidence type="ECO:0000313" key="3">
    <source>
        <dbReference type="EMBL" id="SDF98290.1"/>
    </source>
</evidence>
<gene>
    <name evidence="3" type="ORF">SAMN05421791_102102</name>
</gene>
<comment type="similarity">
    <text evidence="1">Belongs to the barstar family.</text>
</comment>
<feature type="domain" description="Barstar (barnase inhibitor)" evidence="2">
    <location>
        <begin position="3"/>
        <end position="81"/>
    </location>
</feature>
<accession>A0A1G7QKY4</accession>
<evidence type="ECO:0000313" key="4">
    <source>
        <dbReference type="Proteomes" id="UP000199708"/>
    </source>
</evidence>
<dbReference type="Gene3D" id="3.30.370.10">
    <property type="entry name" value="Barstar-like"/>
    <property type="match status" value="1"/>
</dbReference>
<evidence type="ECO:0000256" key="1">
    <source>
        <dbReference type="ARBA" id="ARBA00006845"/>
    </source>
</evidence>
<dbReference type="AlphaFoldDB" id="A0A1G7QKY4"/>
<dbReference type="RefSeq" id="WP_090289193.1">
    <property type="nucleotide sequence ID" value="NZ_FNCK01000002.1"/>
</dbReference>
<dbReference type="Pfam" id="PF01337">
    <property type="entry name" value="Barstar"/>
    <property type="match status" value="1"/>
</dbReference>
<dbReference type="EMBL" id="FNCK01000002">
    <property type="protein sequence ID" value="SDF98290.1"/>
    <property type="molecule type" value="Genomic_DNA"/>
</dbReference>
<dbReference type="InterPro" id="IPR035905">
    <property type="entry name" value="Barstar-like_sf"/>
</dbReference>
<sequence length="87" mass="10164">MKVLLDGQAFRDKETTYIYLINRLNLPTYTGYNLDALWDVLGDSQPLEIEIYRARLILDQLGDYGRAMLDLLGDASIEFNHEIILRW</sequence>
<name>A0A1G7QKY4_9LACT</name>
<dbReference type="SUPFAM" id="SSF52038">
    <property type="entry name" value="Barstar-related"/>
    <property type="match status" value="1"/>
</dbReference>
<evidence type="ECO:0000259" key="2">
    <source>
        <dbReference type="Pfam" id="PF01337"/>
    </source>
</evidence>
<reference evidence="3 4" key="1">
    <citation type="submission" date="2016-10" db="EMBL/GenBank/DDBJ databases">
        <authorList>
            <person name="de Groot N.N."/>
        </authorList>
    </citation>
    <scope>NUCLEOTIDE SEQUENCE [LARGE SCALE GENOMIC DNA]</scope>
    <source>
        <strain evidence="3 4">ATCC BAA-466</strain>
    </source>
</reference>
<dbReference type="Proteomes" id="UP000199708">
    <property type="component" value="Unassembled WGS sequence"/>
</dbReference>
<proteinExistence type="inferred from homology"/>
<dbReference type="STRING" id="120956.SAMN05421791_102102"/>
<keyword evidence="4" id="KW-1185">Reference proteome</keyword>
<organism evidence="3 4">
    <name type="scientific">Facklamia miroungae</name>
    <dbReference type="NCBI Taxonomy" id="120956"/>
    <lineage>
        <taxon>Bacteria</taxon>
        <taxon>Bacillati</taxon>
        <taxon>Bacillota</taxon>
        <taxon>Bacilli</taxon>
        <taxon>Lactobacillales</taxon>
        <taxon>Aerococcaceae</taxon>
        <taxon>Facklamia</taxon>
    </lineage>
</organism>
<protein>
    <submittedName>
        <fullName evidence="3">Barstar, RNAse (Barnase) inhibitor</fullName>
    </submittedName>
</protein>